<dbReference type="AlphaFoldDB" id="A0A8J6NGZ9"/>
<accession>A0A8J6NGZ9</accession>
<dbReference type="PANTHER" id="PTHR23150:SF19">
    <property type="entry name" value="FORMYLGLYCINE-GENERATING ENZYME"/>
    <property type="match status" value="1"/>
</dbReference>
<comment type="caution">
    <text evidence="4">The sequence shown here is derived from an EMBL/GenBank/DDBJ whole genome shotgun (WGS) entry which is preliminary data.</text>
</comment>
<dbReference type="PROSITE" id="PS51257">
    <property type="entry name" value="PROKAR_LIPOPROTEIN"/>
    <property type="match status" value="1"/>
</dbReference>
<dbReference type="InterPro" id="IPR005532">
    <property type="entry name" value="SUMF_dom"/>
</dbReference>
<proteinExistence type="predicted"/>
<dbReference type="EMBL" id="JACNJN010000079">
    <property type="protein sequence ID" value="MBC8334776.1"/>
    <property type="molecule type" value="Genomic_DNA"/>
</dbReference>
<dbReference type="InterPro" id="IPR016187">
    <property type="entry name" value="CTDL_fold"/>
</dbReference>
<reference evidence="4 5" key="1">
    <citation type="submission" date="2020-08" db="EMBL/GenBank/DDBJ databases">
        <title>Bridging the membrane lipid divide: bacteria of the FCB group superphylum have the potential to synthesize archaeal ether lipids.</title>
        <authorList>
            <person name="Villanueva L."/>
            <person name="Von Meijenfeldt F.A.B."/>
            <person name="Westbye A.B."/>
            <person name="Yadav S."/>
            <person name="Hopmans E.C."/>
            <person name="Dutilh B.E."/>
            <person name="Sinninghe Damste J.S."/>
        </authorList>
    </citation>
    <scope>NUCLEOTIDE SEQUENCE [LARGE SCALE GENOMIC DNA]</scope>
    <source>
        <strain evidence="4">NIOZ-UU36</strain>
    </source>
</reference>
<dbReference type="GO" id="GO:0120147">
    <property type="term" value="F:formylglycine-generating oxidase activity"/>
    <property type="evidence" value="ECO:0007669"/>
    <property type="project" value="TreeGrafter"/>
</dbReference>
<evidence type="ECO:0000259" key="3">
    <source>
        <dbReference type="Pfam" id="PF03781"/>
    </source>
</evidence>
<gene>
    <name evidence="4" type="ORF">H8E29_05890</name>
</gene>
<organism evidence="4 5">
    <name type="scientific">Candidatus Desulfolinea nitratireducens</name>
    <dbReference type="NCBI Taxonomy" id="2841698"/>
    <lineage>
        <taxon>Bacteria</taxon>
        <taxon>Bacillati</taxon>
        <taxon>Chloroflexota</taxon>
        <taxon>Anaerolineae</taxon>
        <taxon>Anaerolineales</taxon>
        <taxon>Anaerolineales incertae sedis</taxon>
        <taxon>Candidatus Desulfolinea</taxon>
    </lineage>
</organism>
<dbReference type="SUPFAM" id="SSF56436">
    <property type="entry name" value="C-type lectin-like"/>
    <property type="match status" value="1"/>
</dbReference>
<dbReference type="Proteomes" id="UP000614469">
    <property type="component" value="Unassembled WGS sequence"/>
</dbReference>
<dbReference type="InterPro" id="IPR042095">
    <property type="entry name" value="SUMF_sf"/>
</dbReference>
<feature type="signal peptide" evidence="2">
    <location>
        <begin position="1"/>
        <end position="19"/>
    </location>
</feature>
<name>A0A8J6NGZ9_9CHLR</name>
<sequence>MKKLIPILMVIMLFVTACGAIGKAAEPTPIPIATAFPTAAPAVLNPTAAPVDQDTSAGSERTSPVDGMVQVFIPSGNFRMGALDVKAEEDEKPDHKVSMSAFWMDKLETTNAMYMLCVQQGACEPPDLFKSEKHQKYFNTEQYADYPVIYVTWGDASDYCAWAGKRLPTEAEWERAARGDDFRNFPWGDERPDTSRANFDHKINDVSRVGSFPAGASPFGVLDMSGNVWEWVSDFYDPAYYSLAVAANPSGPLAARGMLTQLRVIRGGSYQDVERDIRVSNRGSASGPNPDADDMDSPEFHGESSPKIGFRCASNN</sequence>
<dbReference type="Pfam" id="PF03781">
    <property type="entry name" value="FGE-sulfatase"/>
    <property type="match status" value="1"/>
</dbReference>
<dbReference type="PANTHER" id="PTHR23150">
    <property type="entry name" value="SULFATASE MODIFYING FACTOR 1, 2"/>
    <property type="match status" value="1"/>
</dbReference>
<evidence type="ECO:0000256" key="2">
    <source>
        <dbReference type="SAM" id="SignalP"/>
    </source>
</evidence>
<evidence type="ECO:0000313" key="4">
    <source>
        <dbReference type="EMBL" id="MBC8334776.1"/>
    </source>
</evidence>
<dbReference type="InterPro" id="IPR051043">
    <property type="entry name" value="Sulfatase_Mod_Factor_Kinase"/>
</dbReference>
<feature type="region of interest" description="Disordered" evidence="1">
    <location>
        <begin position="277"/>
        <end position="316"/>
    </location>
</feature>
<evidence type="ECO:0000256" key="1">
    <source>
        <dbReference type="SAM" id="MobiDB-lite"/>
    </source>
</evidence>
<keyword evidence="2" id="KW-0732">Signal</keyword>
<feature type="domain" description="Sulfatase-modifying factor enzyme-like" evidence="3">
    <location>
        <begin position="70"/>
        <end position="289"/>
    </location>
</feature>
<protein>
    <submittedName>
        <fullName evidence="4">SUMF1/EgtB/PvdO family nonheme iron enzyme</fullName>
    </submittedName>
</protein>
<dbReference type="Gene3D" id="3.90.1580.10">
    <property type="entry name" value="paralog of FGE (formylglycine-generating enzyme)"/>
    <property type="match status" value="1"/>
</dbReference>
<evidence type="ECO:0000313" key="5">
    <source>
        <dbReference type="Proteomes" id="UP000614469"/>
    </source>
</evidence>
<feature type="chain" id="PRO_5035287801" evidence="2">
    <location>
        <begin position="20"/>
        <end position="316"/>
    </location>
</feature>